<dbReference type="Proteomes" id="UP000015102">
    <property type="component" value="Unassembled WGS sequence"/>
</dbReference>
<reference evidence="1" key="2">
    <citation type="submission" date="2015-06" db="UniProtKB">
        <authorList>
            <consortium name="EnsemblMetazoa"/>
        </authorList>
    </citation>
    <scope>IDENTIFICATION</scope>
</reference>
<dbReference type="EnsemblMetazoa" id="MESCA011184-RA">
    <property type="protein sequence ID" value="MESCA011184-PA"/>
    <property type="gene ID" value="MESCA011184"/>
</dbReference>
<protein>
    <submittedName>
        <fullName evidence="1">Uncharacterized protein</fullName>
    </submittedName>
</protein>
<sequence>MSLSSSLLCDVSCEVKYIHLEFITYFTLLLSILRQNPANNNDCRFPMSQAEMGTVCNLSNVQALSN</sequence>
<dbReference type="HOGENOM" id="CLU_2834046_0_0_1"/>
<name>T1H4H5_MEGSC</name>
<dbReference type="AlphaFoldDB" id="T1H4H5"/>
<evidence type="ECO:0000313" key="2">
    <source>
        <dbReference type="Proteomes" id="UP000015102"/>
    </source>
</evidence>
<keyword evidence="2" id="KW-1185">Reference proteome</keyword>
<evidence type="ECO:0000313" key="1">
    <source>
        <dbReference type="EnsemblMetazoa" id="MESCA011184-PA"/>
    </source>
</evidence>
<proteinExistence type="predicted"/>
<dbReference type="EMBL" id="CAQQ02385123">
    <property type="status" value="NOT_ANNOTATED_CDS"/>
    <property type="molecule type" value="Genomic_DNA"/>
</dbReference>
<reference evidence="2" key="1">
    <citation type="submission" date="2013-02" db="EMBL/GenBank/DDBJ databases">
        <authorList>
            <person name="Hughes D."/>
        </authorList>
    </citation>
    <scope>NUCLEOTIDE SEQUENCE</scope>
    <source>
        <strain>Durham</strain>
        <strain evidence="2">NC isolate 2 -- Noor lab</strain>
    </source>
</reference>
<accession>T1H4H5</accession>
<dbReference type="EMBL" id="CAQQ02385124">
    <property type="status" value="NOT_ANNOTATED_CDS"/>
    <property type="molecule type" value="Genomic_DNA"/>
</dbReference>
<organism evidence="1 2">
    <name type="scientific">Megaselia scalaris</name>
    <name type="common">Humpbacked fly</name>
    <name type="synonym">Phora scalaris</name>
    <dbReference type="NCBI Taxonomy" id="36166"/>
    <lineage>
        <taxon>Eukaryota</taxon>
        <taxon>Metazoa</taxon>
        <taxon>Ecdysozoa</taxon>
        <taxon>Arthropoda</taxon>
        <taxon>Hexapoda</taxon>
        <taxon>Insecta</taxon>
        <taxon>Pterygota</taxon>
        <taxon>Neoptera</taxon>
        <taxon>Endopterygota</taxon>
        <taxon>Diptera</taxon>
        <taxon>Brachycera</taxon>
        <taxon>Muscomorpha</taxon>
        <taxon>Platypezoidea</taxon>
        <taxon>Phoridae</taxon>
        <taxon>Megaseliini</taxon>
        <taxon>Megaselia</taxon>
    </lineage>
</organism>